<dbReference type="SUPFAM" id="SSF109604">
    <property type="entry name" value="HD-domain/PDEase-like"/>
    <property type="match status" value="1"/>
</dbReference>
<dbReference type="Gene3D" id="1.10.3210.10">
    <property type="entry name" value="Hypothetical protein af1432"/>
    <property type="match status" value="1"/>
</dbReference>
<evidence type="ECO:0000259" key="1">
    <source>
        <dbReference type="SMART" id="SM00471"/>
    </source>
</evidence>
<dbReference type="Pfam" id="PF19276">
    <property type="entry name" value="HD_assoc_2"/>
    <property type="match status" value="1"/>
</dbReference>
<reference evidence="2 3" key="1">
    <citation type="submission" date="2016-10" db="EMBL/GenBank/DDBJ databases">
        <authorList>
            <person name="de Groot N.N."/>
        </authorList>
    </citation>
    <scope>NUCLEOTIDE SEQUENCE [LARGE SCALE GENOMIC DNA]</scope>
    <source>
        <strain evidence="2 3">DSM 19012</strain>
    </source>
</reference>
<dbReference type="eggNOG" id="COG1078">
    <property type="taxonomic scope" value="Bacteria"/>
</dbReference>
<dbReference type="PANTHER" id="PTHR11373:SF4">
    <property type="entry name" value="DEOXYNUCLEOSIDE TRIPHOSPHATE TRIPHOSPHOHYDROLASE SAMHD1"/>
    <property type="match status" value="1"/>
</dbReference>
<evidence type="ECO:0000313" key="3">
    <source>
        <dbReference type="Proteomes" id="UP000181976"/>
    </source>
</evidence>
<sequence>MNDLQQYKQRKIVNDPVHGFISIPDNILFALIEHPYLQRLRRIKQLGLTSLVYPGAVHTRFQHTLGAFHLMGLAISVLKNKGHHISPEESLAAHAAILMHDIGHGPFSHALEQTLIESLTHEDLSLLLMDRLNRHFDGQLTHAIDIFKGQTDKLFLHQLVSSQLDMDRLDYLKRDSFFSGVSEGVIGSDRIIKMLEIKDNELVIEVKGIYSIEKFLVARRLMYWQVYLHKTALVAEKMLINTLKRAKYLSLNKIDVPAPPFLKTFLTHRFCSHDFLSNPQILDDFTMLDDNDIWSALKLWCVHKDKILSYLSSALLNRQLLRIELSDTPFDEERIQQLKKEKRLFNNMSDEEMNYFVFTDHISNSTYNVGHENIKILYKDGTTKDISYASDMLDHRALAKTVNKYLLCYPK</sequence>
<dbReference type="OrthoDB" id="9803619at2"/>
<dbReference type="PANTHER" id="PTHR11373">
    <property type="entry name" value="DEOXYNUCLEOSIDE TRIPHOSPHATE TRIPHOSPHOHYDROLASE"/>
    <property type="match status" value="1"/>
</dbReference>
<dbReference type="CDD" id="cd00077">
    <property type="entry name" value="HDc"/>
    <property type="match status" value="1"/>
</dbReference>
<proteinExistence type="predicted"/>
<accession>A0A1I1Y5N4</accession>
<dbReference type="InParanoid" id="A0A1I1Y5N4"/>
<dbReference type="SMART" id="SM00471">
    <property type="entry name" value="HDc"/>
    <property type="match status" value="1"/>
</dbReference>
<gene>
    <name evidence="2" type="ORF">SAMN05444380_10784</name>
</gene>
<dbReference type="STRING" id="385682.SAMN05444380_10784"/>
<dbReference type="InterPro" id="IPR003607">
    <property type="entry name" value="HD/PDEase_dom"/>
</dbReference>
<organism evidence="2 3">
    <name type="scientific">Thermophagus xiamenensis</name>
    <dbReference type="NCBI Taxonomy" id="385682"/>
    <lineage>
        <taxon>Bacteria</taxon>
        <taxon>Pseudomonadati</taxon>
        <taxon>Bacteroidota</taxon>
        <taxon>Bacteroidia</taxon>
        <taxon>Marinilabiliales</taxon>
        <taxon>Marinilabiliaceae</taxon>
        <taxon>Thermophagus</taxon>
    </lineage>
</organism>
<dbReference type="GO" id="GO:0006203">
    <property type="term" value="P:dGTP catabolic process"/>
    <property type="evidence" value="ECO:0007669"/>
    <property type="project" value="TreeGrafter"/>
</dbReference>
<evidence type="ECO:0000313" key="2">
    <source>
        <dbReference type="EMBL" id="SFE14876.1"/>
    </source>
</evidence>
<name>A0A1I1Y5N4_9BACT</name>
<dbReference type="InterPro" id="IPR050135">
    <property type="entry name" value="dGTPase-like"/>
</dbReference>
<dbReference type="InterPro" id="IPR045509">
    <property type="entry name" value="HD_assoc_2"/>
</dbReference>
<dbReference type="GO" id="GO:0008832">
    <property type="term" value="F:dGTPase activity"/>
    <property type="evidence" value="ECO:0007669"/>
    <property type="project" value="TreeGrafter"/>
</dbReference>
<dbReference type="EMBL" id="FONA01000007">
    <property type="protein sequence ID" value="SFE14876.1"/>
    <property type="molecule type" value="Genomic_DNA"/>
</dbReference>
<dbReference type="AlphaFoldDB" id="A0A1I1Y5N4"/>
<feature type="domain" description="HD/PDEase" evidence="1">
    <location>
        <begin position="56"/>
        <end position="181"/>
    </location>
</feature>
<dbReference type="Proteomes" id="UP000181976">
    <property type="component" value="Unassembled WGS sequence"/>
</dbReference>
<dbReference type="RefSeq" id="WP_044138314.1">
    <property type="nucleotide sequence ID" value="NZ_AFSL01000006.1"/>
</dbReference>
<keyword evidence="3" id="KW-1185">Reference proteome</keyword>
<protein>
    <recommendedName>
        <fullName evidence="1">HD/PDEase domain-containing protein</fullName>
    </recommendedName>
</protein>